<accession>G3H1L1</accession>
<evidence type="ECO:0000313" key="2">
    <source>
        <dbReference type="Proteomes" id="UP000001075"/>
    </source>
</evidence>
<dbReference type="EMBL" id="JH000107">
    <property type="protein sequence ID" value="EGV91858.1"/>
    <property type="molecule type" value="Genomic_DNA"/>
</dbReference>
<organism evidence="1 2">
    <name type="scientific">Cricetulus griseus</name>
    <name type="common">Chinese hamster</name>
    <name type="synonym">Cricetulus barabensis griseus</name>
    <dbReference type="NCBI Taxonomy" id="10029"/>
    <lineage>
        <taxon>Eukaryota</taxon>
        <taxon>Metazoa</taxon>
        <taxon>Chordata</taxon>
        <taxon>Craniata</taxon>
        <taxon>Vertebrata</taxon>
        <taxon>Euteleostomi</taxon>
        <taxon>Mammalia</taxon>
        <taxon>Eutheria</taxon>
        <taxon>Euarchontoglires</taxon>
        <taxon>Glires</taxon>
        <taxon>Rodentia</taxon>
        <taxon>Myomorpha</taxon>
        <taxon>Muroidea</taxon>
        <taxon>Cricetidae</taxon>
        <taxon>Cricetinae</taxon>
        <taxon>Cricetulus</taxon>
    </lineage>
</organism>
<dbReference type="InParanoid" id="G3H1L1"/>
<name>G3H1L1_CRIGR</name>
<gene>
    <name evidence="1" type="ORF">I79_004059</name>
</gene>
<protein>
    <submittedName>
        <fullName evidence="1">Uncharacterized protein</fullName>
    </submittedName>
</protein>
<evidence type="ECO:0000313" key="1">
    <source>
        <dbReference type="EMBL" id="EGV91858.1"/>
    </source>
</evidence>
<dbReference type="Proteomes" id="UP000001075">
    <property type="component" value="Unassembled WGS sequence"/>
</dbReference>
<proteinExistence type="predicted"/>
<reference evidence="2" key="1">
    <citation type="journal article" date="2011" name="Nat. Biotechnol.">
        <title>The genomic sequence of the Chinese hamster ovary (CHO)-K1 cell line.</title>
        <authorList>
            <person name="Xu X."/>
            <person name="Nagarajan H."/>
            <person name="Lewis N.E."/>
            <person name="Pan S."/>
            <person name="Cai Z."/>
            <person name="Liu X."/>
            <person name="Chen W."/>
            <person name="Xie M."/>
            <person name="Wang W."/>
            <person name="Hammond S."/>
            <person name="Andersen M.R."/>
            <person name="Neff N."/>
            <person name="Passarelli B."/>
            <person name="Koh W."/>
            <person name="Fan H.C."/>
            <person name="Wang J."/>
            <person name="Gui Y."/>
            <person name="Lee K.H."/>
            <person name="Betenbaugh M.J."/>
            <person name="Quake S.R."/>
            <person name="Famili I."/>
            <person name="Palsson B.O."/>
            <person name="Wang J."/>
        </authorList>
    </citation>
    <scope>NUCLEOTIDE SEQUENCE [LARGE SCALE GENOMIC DNA]</scope>
    <source>
        <strain evidence="2">CHO K1 cell line</strain>
    </source>
</reference>
<sequence length="61" mass="7079">MYKFCDSTEGNHLLCIASKRENKKREKPFDFMCPSQDIPLADSRFWIPGWSFPKLTTGAHT</sequence>
<dbReference type="AlphaFoldDB" id="G3H1L1"/>